<comment type="similarity">
    <text evidence="1 2">Belongs to the BolA/IbaG family.</text>
</comment>
<dbReference type="EMBL" id="CP076136">
    <property type="protein sequence ID" value="QWG24862.1"/>
    <property type="molecule type" value="Genomic_DNA"/>
</dbReference>
<dbReference type="PANTHER" id="PTHR46229:SF2">
    <property type="entry name" value="BOLA-LIKE PROTEIN 1"/>
    <property type="match status" value="1"/>
</dbReference>
<keyword evidence="4" id="KW-1185">Reference proteome</keyword>
<dbReference type="PIRSF" id="PIRSF003113">
    <property type="entry name" value="BolA"/>
    <property type="match status" value="1"/>
</dbReference>
<dbReference type="PANTHER" id="PTHR46229">
    <property type="entry name" value="BOLA TRANSCRIPTION REGULATOR"/>
    <property type="match status" value="1"/>
</dbReference>
<dbReference type="AlphaFoldDB" id="A0A975P0U5"/>
<accession>A0A975P0U5</accession>
<evidence type="ECO:0000313" key="3">
    <source>
        <dbReference type="EMBL" id="QWG24862.1"/>
    </source>
</evidence>
<dbReference type="RefSeq" id="WP_215605605.1">
    <property type="nucleotide sequence ID" value="NZ_CP076136.1"/>
</dbReference>
<dbReference type="InterPro" id="IPR050961">
    <property type="entry name" value="BolA/IbaG_stress_morph_reg"/>
</dbReference>
<evidence type="ECO:0000313" key="4">
    <source>
        <dbReference type="Proteomes" id="UP000676951"/>
    </source>
</evidence>
<dbReference type="SUPFAM" id="SSF82657">
    <property type="entry name" value="BolA-like"/>
    <property type="match status" value="1"/>
</dbReference>
<protein>
    <submittedName>
        <fullName evidence="3">BolA family transcriptional regulator</fullName>
    </submittedName>
</protein>
<gene>
    <name evidence="3" type="ORF">KMZ93_08280</name>
</gene>
<reference evidence="3 4" key="1">
    <citation type="submission" date="2021-06" db="EMBL/GenBank/DDBJ databases">
        <title>Bradyrhizobium sp. S2-11-4 Genome sequencing.</title>
        <authorList>
            <person name="Jin L."/>
        </authorList>
    </citation>
    <scope>NUCLEOTIDE SEQUENCE [LARGE SCALE GENOMIC DNA]</scope>
    <source>
        <strain evidence="3 4">S2-11-4</strain>
    </source>
</reference>
<sequence length="77" mass="8070">MAMAGPDIERLIKQAFPDAHVVVVDLAGDGDHYGARVTSAAFAGKSRIQQHQMVYAALQGQMGGALHALALETVAPK</sequence>
<evidence type="ECO:0000256" key="1">
    <source>
        <dbReference type="ARBA" id="ARBA00005578"/>
    </source>
</evidence>
<dbReference type="Pfam" id="PF01722">
    <property type="entry name" value="BolA"/>
    <property type="match status" value="1"/>
</dbReference>
<dbReference type="InterPro" id="IPR036065">
    <property type="entry name" value="BolA-like_sf"/>
</dbReference>
<dbReference type="Gene3D" id="3.30.300.90">
    <property type="entry name" value="BolA-like"/>
    <property type="match status" value="1"/>
</dbReference>
<proteinExistence type="inferred from homology"/>
<dbReference type="Proteomes" id="UP000676951">
    <property type="component" value="Chromosome"/>
</dbReference>
<organism evidence="3 4">
    <name type="scientific">Bradyrhizobium sediminis</name>
    <dbReference type="NCBI Taxonomy" id="2840469"/>
    <lineage>
        <taxon>Bacteria</taxon>
        <taxon>Pseudomonadati</taxon>
        <taxon>Pseudomonadota</taxon>
        <taxon>Alphaproteobacteria</taxon>
        <taxon>Hyphomicrobiales</taxon>
        <taxon>Nitrobacteraceae</taxon>
        <taxon>Bradyrhizobium</taxon>
    </lineage>
</organism>
<evidence type="ECO:0000256" key="2">
    <source>
        <dbReference type="RuleBase" id="RU003860"/>
    </source>
</evidence>
<dbReference type="InterPro" id="IPR002634">
    <property type="entry name" value="BolA"/>
</dbReference>
<name>A0A975P0U5_9BRAD</name>